<dbReference type="Pfam" id="PF03209">
    <property type="entry name" value="PUCC"/>
    <property type="match status" value="1"/>
</dbReference>
<feature type="transmembrane region" description="Helical" evidence="6">
    <location>
        <begin position="106"/>
        <end position="128"/>
    </location>
</feature>
<dbReference type="SUPFAM" id="SSF103473">
    <property type="entry name" value="MFS general substrate transporter"/>
    <property type="match status" value="1"/>
</dbReference>
<dbReference type="InterPro" id="IPR004896">
    <property type="entry name" value="PucC-rel"/>
</dbReference>
<feature type="transmembrane region" description="Helical" evidence="6">
    <location>
        <begin position="327"/>
        <end position="347"/>
    </location>
</feature>
<keyword evidence="8" id="KW-1185">Reference proteome</keyword>
<evidence type="ECO:0000256" key="4">
    <source>
        <dbReference type="ARBA" id="ARBA00022989"/>
    </source>
</evidence>
<dbReference type="AlphaFoldDB" id="A0A7G5IDS6"/>
<feature type="transmembrane region" description="Helical" evidence="6">
    <location>
        <begin position="180"/>
        <end position="199"/>
    </location>
</feature>
<feature type="transmembrane region" description="Helical" evidence="6">
    <location>
        <begin position="40"/>
        <end position="60"/>
    </location>
</feature>
<keyword evidence="5 6" id="KW-0472">Membrane</keyword>
<feature type="transmembrane region" description="Helical" evidence="6">
    <location>
        <begin position="262"/>
        <end position="278"/>
    </location>
</feature>
<feature type="transmembrane region" description="Helical" evidence="6">
    <location>
        <begin position="424"/>
        <end position="449"/>
    </location>
</feature>
<dbReference type="RefSeq" id="WP_182294367.1">
    <property type="nucleotide sequence ID" value="NZ_CP059851.1"/>
</dbReference>
<dbReference type="KEGG" id="sand:H3309_08765"/>
<comment type="similarity">
    <text evidence="2">Belongs to the PucC family.</text>
</comment>
<feature type="transmembrane region" description="Helical" evidence="6">
    <location>
        <begin position="387"/>
        <end position="412"/>
    </location>
</feature>
<organism evidence="7 8">
    <name type="scientific">Sandaracinobacteroides saxicola</name>
    <dbReference type="NCBI Taxonomy" id="2759707"/>
    <lineage>
        <taxon>Bacteria</taxon>
        <taxon>Pseudomonadati</taxon>
        <taxon>Pseudomonadota</taxon>
        <taxon>Alphaproteobacteria</taxon>
        <taxon>Sphingomonadales</taxon>
        <taxon>Sphingosinicellaceae</taxon>
        <taxon>Sandaracinobacteroides</taxon>
    </lineage>
</organism>
<sequence>MIGMREKFLRGWMRLGTRALPFADAATPDLPLSRLLRLSLFQVSVGMALVLLIGTLNRVMIVELGVPAAIVGVMISLPLLFAPFRAFIGYSSDRHRSEIGWRRVPFIYRGTLLQFGGLAFMPMAILVLARDGHSVDLPPIIGYVAAALSFLLVGAGLHIVQTAGLALATDLAPADKRPQVVGLMYVMLLLGMIVSALAFGMALSDFSPGRLVQVIQAAALLTAVLNGVAVWKQEPRRARSRAPEPVVRFKTAWRRLVGGEGALRHLVIVSLGTMAFSMEDVLLEPYGGQILGLAVAETTRLTAALAVGGLFGFALASHVLSRGADAFRLACAGVCIGIPAFVAVIAADSFDSAALFAFGTAAIGFGAGLFGHGTLTATMNRAAPGQAGLALGAWGSAQATAAGLAIALGGILRDLVASVSGDQALGYHAVYALEILLLGVTLAVAAPLLRPLLARSFGRPTERTMS</sequence>
<dbReference type="PIRSF" id="PIRSF016565">
    <property type="entry name" value="PucC"/>
    <property type="match status" value="1"/>
</dbReference>
<feature type="transmembrane region" description="Helical" evidence="6">
    <location>
        <begin position="211"/>
        <end position="231"/>
    </location>
</feature>
<evidence type="ECO:0000256" key="1">
    <source>
        <dbReference type="ARBA" id="ARBA00004141"/>
    </source>
</evidence>
<keyword evidence="3 6" id="KW-0812">Transmembrane</keyword>
<gene>
    <name evidence="7" type="ORF">H3309_08765</name>
</gene>
<proteinExistence type="inferred from homology"/>
<keyword evidence="4 6" id="KW-1133">Transmembrane helix</keyword>
<dbReference type="InterPro" id="IPR036259">
    <property type="entry name" value="MFS_trans_sf"/>
</dbReference>
<name>A0A7G5IDS6_9SPHN</name>
<evidence type="ECO:0000313" key="7">
    <source>
        <dbReference type="EMBL" id="QMW21518.1"/>
    </source>
</evidence>
<accession>A0A7G5IDS6</accession>
<dbReference type="PANTHER" id="PTHR23538">
    <property type="entry name" value="44.5 KD BACTERIOCHLOROPHYLL SYNTHASE SUBUNIT"/>
    <property type="match status" value="1"/>
</dbReference>
<evidence type="ECO:0000313" key="8">
    <source>
        <dbReference type="Proteomes" id="UP000515292"/>
    </source>
</evidence>
<evidence type="ECO:0000256" key="3">
    <source>
        <dbReference type="ARBA" id="ARBA00022692"/>
    </source>
</evidence>
<dbReference type="Proteomes" id="UP000515292">
    <property type="component" value="Chromosome"/>
</dbReference>
<dbReference type="PANTHER" id="PTHR23538:SF1">
    <property type="entry name" value="44.5 KD BACTERIOCHLOROPHYLL SYNTHASE SUBUNIT"/>
    <property type="match status" value="1"/>
</dbReference>
<evidence type="ECO:0000256" key="6">
    <source>
        <dbReference type="SAM" id="Phobius"/>
    </source>
</evidence>
<dbReference type="InterPro" id="IPR026036">
    <property type="entry name" value="PucC"/>
</dbReference>
<dbReference type="GO" id="GO:0016020">
    <property type="term" value="C:membrane"/>
    <property type="evidence" value="ECO:0007669"/>
    <property type="project" value="UniProtKB-SubCell"/>
</dbReference>
<feature type="transmembrane region" description="Helical" evidence="6">
    <location>
        <begin position="140"/>
        <end position="168"/>
    </location>
</feature>
<comment type="subcellular location">
    <subcellularLocation>
        <location evidence="1">Membrane</location>
        <topology evidence="1">Multi-pass membrane protein</topology>
    </subcellularLocation>
</comment>
<evidence type="ECO:0000256" key="2">
    <source>
        <dbReference type="ARBA" id="ARBA00008412"/>
    </source>
</evidence>
<feature type="transmembrane region" description="Helical" evidence="6">
    <location>
        <begin position="290"/>
        <end position="315"/>
    </location>
</feature>
<dbReference type="CDD" id="cd06176">
    <property type="entry name" value="MFS_BCD_PucC-like"/>
    <property type="match status" value="1"/>
</dbReference>
<protein>
    <submittedName>
        <fullName evidence="7">PucC family protein</fullName>
    </submittedName>
</protein>
<feature type="transmembrane region" description="Helical" evidence="6">
    <location>
        <begin position="66"/>
        <end position="86"/>
    </location>
</feature>
<dbReference type="Gene3D" id="1.20.1250.20">
    <property type="entry name" value="MFS general substrate transporter like domains"/>
    <property type="match status" value="1"/>
</dbReference>
<dbReference type="EMBL" id="CP059851">
    <property type="protein sequence ID" value="QMW21518.1"/>
    <property type="molecule type" value="Genomic_DNA"/>
</dbReference>
<feature type="transmembrane region" description="Helical" evidence="6">
    <location>
        <begin position="353"/>
        <end position="375"/>
    </location>
</feature>
<evidence type="ECO:0000256" key="5">
    <source>
        <dbReference type="ARBA" id="ARBA00023136"/>
    </source>
</evidence>
<reference evidence="7 8" key="1">
    <citation type="submission" date="2020-07" db="EMBL/GenBank/DDBJ databases">
        <title>Complete genome sequence for Sandaracinobacter sp. M6.</title>
        <authorList>
            <person name="Tang Y."/>
            <person name="Liu Q."/>
            <person name="Guo Z."/>
            <person name="Lei P."/>
            <person name="Huang B."/>
        </authorList>
    </citation>
    <scope>NUCLEOTIDE SEQUENCE [LARGE SCALE GENOMIC DNA]</scope>
    <source>
        <strain evidence="7 8">M6</strain>
    </source>
</reference>